<evidence type="ECO:0000259" key="4">
    <source>
        <dbReference type="Pfam" id="PF02737"/>
    </source>
</evidence>
<dbReference type="GO" id="GO:0070403">
    <property type="term" value="F:NAD+ binding"/>
    <property type="evidence" value="ECO:0007669"/>
    <property type="project" value="InterPro"/>
</dbReference>
<dbReference type="Gene3D" id="3.40.50.720">
    <property type="entry name" value="NAD(P)-binding Rossmann-like Domain"/>
    <property type="match status" value="1"/>
</dbReference>
<dbReference type="InterPro" id="IPR036291">
    <property type="entry name" value="NAD(P)-bd_dom_sf"/>
</dbReference>
<keyword evidence="1 5" id="KW-0560">Oxidoreductase</keyword>
<dbReference type="EC" id="1.1.1.157" evidence="5"/>
<protein>
    <submittedName>
        <fullName evidence="5">3-hydroxybutyryl-CoA dehydrogenase 3-hydroxyacyl-CoA dehydrogenase</fullName>
        <ecNumber evidence="5">1.1.1.157</ecNumber>
        <ecNumber evidence="5">1.1.1.35</ecNumber>
    </submittedName>
</protein>
<dbReference type="Gene3D" id="1.10.1040.10">
    <property type="entry name" value="N-(1-d-carboxylethyl)-l-norvaline Dehydrogenase, domain 2"/>
    <property type="match status" value="1"/>
</dbReference>
<dbReference type="InterPro" id="IPR006176">
    <property type="entry name" value="3-OHacyl-CoA_DH_NAD-bd"/>
</dbReference>
<feature type="domain" description="3-hydroxyacyl-CoA dehydrogenase C-terminal" evidence="3">
    <location>
        <begin position="187"/>
        <end position="283"/>
    </location>
</feature>
<dbReference type="Pfam" id="PF02737">
    <property type="entry name" value="3HCDH_N"/>
    <property type="match status" value="1"/>
</dbReference>
<evidence type="ECO:0000256" key="2">
    <source>
        <dbReference type="PIRSR" id="PIRSR000105-1"/>
    </source>
</evidence>
<evidence type="ECO:0000313" key="5">
    <source>
        <dbReference type="EMBL" id="CAA9328417.1"/>
    </source>
</evidence>
<reference evidence="5" key="1">
    <citation type="submission" date="2020-02" db="EMBL/GenBank/DDBJ databases">
        <authorList>
            <person name="Meier V. D."/>
        </authorList>
    </citation>
    <scope>NUCLEOTIDE SEQUENCE</scope>
    <source>
        <strain evidence="5">AVDCRST_MAG68</strain>
    </source>
</reference>
<dbReference type="SUPFAM" id="SSF48179">
    <property type="entry name" value="6-phosphogluconate dehydrogenase C-terminal domain-like"/>
    <property type="match status" value="1"/>
</dbReference>
<name>A0A6J4LCC7_9BACT</name>
<dbReference type="Pfam" id="PF00725">
    <property type="entry name" value="3HCDH"/>
    <property type="match status" value="1"/>
</dbReference>
<dbReference type="GO" id="GO:0008691">
    <property type="term" value="F:3-hydroxybutyryl-CoA dehydrogenase activity"/>
    <property type="evidence" value="ECO:0007669"/>
    <property type="project" value="UniProtKB-EC"/>
</dbReference>
<dbReference type="InterPro" id="IPR022694">
    <property type="entry name" value="3-OHacyl-CoA_DH"/>
</dbReference>
<gene>
    <name evidence="5" type="ORF">AVDCRST_MAG68-2276</name>
</gene>
<feature type="domain" description="3-hydroxyacyl-CoA dehydrogenase NAD binding" evidence="4">
    <location>
        <begin position="7"/>
        <end position="184"/>
    </location>
</feature>
<dbReference type="GO" id="GO:0003857">
    <property type="term" value="F:(3S)-3-hydroxyacyl-CoA dehydrogenase (NAD+) activity"/>
    <property type="evidence" value="ECO:0007669"/>
    <property type="project" value="UniProtKB-EC"/>
</dbReference>
<dbReference type="EMBL" id="CADCTW010000111">
    <property type="protein sequence ID" value="CAA9328417.1"/>
    <property type="molecule type" value="Genomic_DNA"/>
</dbReference>
<dbReference type="InterPro" id="IPR013328">
    <property type="entry name" value="6PGD_dom2"/>
</dbReference>
<dbReference type="PIRSF" id="PIRSF000105">
    <property type="entry name" value="HCDH"/>
    <property type="match status" value="1"/>
</dbReference>
<dbReference type="InterPro" id="IPR008927">
    <property type="entry name" value="6-PGluconate_DH-like_C_sf"/>
</dbReference>
<organism evidence="5">
    <name type="scientific">uncultured Gemmatimonadota bacterium</name>
    <dbReference type="NCBI Taxonomy" id="203437"/>
    <lineage>
        <taxon>Bacteria</taxon>
        <taxon>Pseudomonadati</taxon>
        <taxon>Gemmatimonadota</taxon>
        <taxon>environmental samples</taxon>
    </lineage>
</organism>
<evidence type="ECO:0000259" key="3">
    <source>
        <dbReference type="Pfam" id="PF00725"/>
    </source>
</evidence>
<feature type="site" description="Important for catalytic activity" evidence="2">
    <location>
        <position position="141"/>
    </location>
</feature>
<accession>A0A6J4LCC7</accession>
<dbReference type="GO" id="GO:0006635">
    <property type="term" value="P:fatty acid beta-oxidation"/>
    <property type="evidence" value="ECO:0007669"/>
    <property type="project" value="TreeGrafter"/>
</dbReference>
<proteinExistence type="predicted"/>
<evidence type="ECO:0000256" key="1">
    <source>
        <dbReference type="ARBA" id="ARBA00023002"/>
    </source>
</evidence>
<sequence length="294" mass="31877">MAEIKRVGVLGCGLMGSGIAQVCAAAGYETIVREVSDAVCERGIGGIAKQLGKSVEKGKLAAEDRDAIVGRLRGTTQLEELRDCDIIIEAVVEDLALKNEMWKTLDEVCGPETIFASNTSSLTIADMAAATRRPERMVGLHFFNPVPVMKLVEVVKTIATDPQVFQTAFDFAASLGKEPIVCKDNSGFVVNLLLVPYMMDAIRALEQGVASIEDIDKGMKLGTGYPMGPFVLSDFVGLDTLDKIGGIMFEEYKEKRYASPPLLKRMVSLGYFGRKSGKGFYDYSGPEPVVMKLV</sequence>
<dbReference type="PANTHER" id="PTHR48075">
    <property type="entry name" value="3-HYDROXYACYL-COA DEHYDROGENASE FAMILY PROTEIN"/>
    <property type="match status" value="1"/>
</dbReference>
<dbReference type="InterPro" id="IPR006108">
    <property type="entry name" value="3HC_DH_C"/>
</dbReference>
<dbReference type="NCBIfam" id="NF005875">
    <property type="entry name" value="PRK07819.1"/>
    <property type="match status" value="1"/>
</dbReference>
<dbReference type="EC" id="1.1.1.35" evidence="5"/>
<dbReference type="FunFam" id="3.40.50.720:FF:000009">
    <property type="entry name" value="Fatty oxidation complex, alpha subunit"/>
    <property type="match status" value="1"/>
</dbReference>
<dbReference type="PANTHER" id="PTHR48075:SF9">
    <property type="entry name" value="3-HYDROXYBUTYRYL-COA DEHYDROGENASE"/>
    <property type="match status" value="1"/>
</dbReference>
<dbReference type="AlphaFoldDB" id="A0A6J4LCC7"/>
<dbReference type="SUPFAM" id="SSF51735">
    <property type="entry name" value="NAD(P)-binding Rossmann-fold domains"/>
    <property type="match status" value="1"/>
</dbReference>